<reference evidence="1" key="2">
    <citation type="journal article" date="2023" name="IMA Fungus">
        <title>Comparative genomic study of the Penicillium genus elucidates a diverse pangenome and 15 lateral gene transfer events.</title>
        <authorList>
            <person name="Petersen C."/>
            <person name="Sorensen T."/>
            <person name="Nielsen M.R."/>
            <person name="Sondergaard T.E."/>
            <person name="Sorensen J.L."/>
            <person name="Fitzpatrick D.A."/>
            <person name="Frisvad J.C."/>
            <person name="Nielsen K.L."/>
        </authorList>
    </citation>
    <scope>NUCLEOTIDE SEQUENCE</scope>
    <source>
        <strain evidence="1">IBT 16125</strain>
    </source>
</reference>
<gene>
    <name evidence="1" type="ORF">N7458_003406</name>
</gene>
<dbReference type="RefSeq" id="XP_056770896.1">
    <property type="nucleotide sequence ID" value="XM_056906789.1"/>
</dbReference>
<protein>
    <submittedName>
        <fullName evidence="1">Uncharacterized protein</fullName>
    </submittedName>
</protein>
<dbReference type="EMBL" id="JAPVEA010000002">
    <property type="protein sequence ID" value="KAJ5461854.1"/>
    <property type="molecule type" value="Genomic_DNA"/>
</dbReference>
<proteinExistence type="predicted"/>
<accession>A0AAD6CF96</accession>
<organism evidence="1 2">
    <name type="scientific">Penicillium daleae</name>
    <dbReference type="NCBI Taxonomy" id="63821"/>
    <lineage>
        <taxon>Eukaryota</taxon>
        <taxon>Fungi</taxon>
        <taxon>Dikarya</taxon>
        <taxon>Ascomycota</taxon>
        <taxon>Pezizomycotina</taxon>
        <taxon>Eurotiomycetes</taxon>
        <taxon>Eurotiomycetidae</taxon>
        <taxon>Eurotiales</taxon>
        <taxon>Aspergillaceae</taxon>
        <taxon>Penicillium</taxon>
    </lineage>
</organism>
<evidence type="ECO:0000313" key="2">
    <source>
        <dbReference type="Proteomes" id="UP001213681"/>
    </source>
</evidence>
<dbReference type="AlphaFoldDB" id="A0AAD6CF96"/>
<comment type="caution">
    <text evidence="1">The sequence shown here is derived from an EMBL/GenBank/DDBJ whole genome shotgun (WGS) entry which is preliminary data.</text>
</comment>
<keyword evidence="2" id="KW-1185">Reference proteome</keyword>
<name>A0AAD6CF96_9EURO</name>
<dbReference type="Proteomes" id="UP001213681">
    <property type="component" value="Unassembled WGS sequence"/>
</dbReference>
<reference evidence="1" key="1">
    <citation type="submission" date="2022-12" db="EMBL/GenBank/DDBJ databases">
        <authorList>
            <person name="Petersen C."/>
        </authorList>
    </citation>
    <scope>NUCLEOTIDE SEQUENCE</scope>
    <source>
        <strain evidence="1">IBT 16125</strain>
    </source>
</reference>
<dbReference type="GeneID" id="81597032"/>
<sequence>MSFTCAITRLSQTVSYWINSWKLTGLDLDMDGSDYWAHATLNVFPDESQGMFGFVQNIQRDLDSEAAVHNPWWVVTVPRPVQAHDRTGPQQLVELAAYIRQVIMTARSQEFLQAMLDHFKLMEHRPMYPRSQNLHVSEVIMSSSSQLPCYGMGLPKADGQDAFPEYTDISIDSIGLSTSVGLAWHDAVLSWQDKQKTGFLICASLHKELWHEIARIRNEASSWSTGSEVR</sequence>
<evidence type="ECO:0000313" key="1">
    <source>
        <dbReference type="EMBL" id="KAJ5461854.1"/>
    </source>
</evidence>